<evidence type="ECO:0000256" key="1">
    <source>
        <dbReference type="ARBA" id="ARBA00011073"/>
    </source>
</evidence>
<name>A0A7J7N7Y8_9MAGN</name>
<comment type="similarity">
    <text evidence="1 7">Belongs to the peptidase S8 family.</text>
</comment>
<dbReference type="InterPro" id="IPR000209">
    <property type="entry name" value="Peptidase_S8/S53_dom"/>
</dbReference>
<dbReference type="GO" id="GO:0006508">
    <property type="term" value="P:proteolysis"/>
    <property type="evidence" value="ECO:0007669"/>
    <property type="project" value="UniProtKB-KW"/>
</dbReference>
<organism evidence="9 10">
    <name type="scientific">Kingdonia uniflora</name>
    <dbReference type="NCBI Taxonomy" id="39325"/>
    <lineage>
        <taxon>Eukaryota</taxon>
        <taxon>Viridiplantae</taxon>
        <taxon>Streptophyta</taxon>
        <taxon>Embryophyta</taxon>
        <taxon>Tracheophyta</taxon>
        <taxon>Spermatophyta</taxon>
        <taxon>Magnoliopsida</taxon>
        <taxon>Ranunculales</taxon>
        <taxon>Circaeasteraceae</taxon>
        <taxon>Kingdonia</taxon>
    </lineage>
</organism>
<dbReference type="SUPFAM" id="SSF52743">
    <property type="entry name" value="Subtilisin-like"/>
    <property type="match status" value="1"/>
</dbReference>
<protein>
    <recommendedName>
        <fullName evidence="8">Peptidase S8/S53 domain-containing protein</fullName>
    </recommendedName>
</protein>
<feature type="active site" description="Charge relay system" evidence="6 7">
    <location>
        <position position="261"/>
    </location>
</feature>
<keyword evidence="4 7" id="KW-0378">Hydrolase</keyword>
<evidence type="ECO:0000256" key="4">
    <source>
        <dbReference type="ARBA" id="ARBA00022801"/>
    </source>
</evidence>
<keyword evidence="5 7" id="KW-0720">Serine protease</keyword>
<evidence type="ECO:0000256" key="2">
    <source>
        <dbReference type="ARBA" id="ARBA00022670"/>
    </source>
</evidence>
<evidence type="ECO:0000256" key="3">
    <source>
        <dbReference type="ARBA" id="ARBA00022729"/>
    </source>
</evidence>
<proteinExistence type="inferred from homology"/>
<dbReference type="PANTHER" id="PTHR10795">
    <property type="entry name" value="PROPROTEIN CONVERTASE SUBTILISIN/KEXIN"/>
    <property type="match status" value="1"/>
</dbReference>
<reference evidence="9 10" key="1">
    <citation type="journal article" date="2020" name="IScience">
        <title>Genome Sequencing of the Endangered Kingdonia uniflora (Circaeasteraceae, Ranunculales) Reveals Potential Mechanisms of Evolutionary Specialization.</title>
        <authorList>
            <person name="Sun Y."/>
            <person name="Deng T."/>
            <person name="Zhang A."/>
            <person name="Moore M.J."/>
            <person name="Landis J.B."/>
            <person name="Lin N."/>
            <person name="Zhang H."/>
            <person name="Zhang X."/>
            <person name="Huang J."/>
            <person name="Zhang X."/>
            <person name="Sun H."/>
            <person name="Wang H."/>
        </authorList>
    </citation>
    <scope>NUCLEOTIDE SEQUENCE [LARGE SCALE GENOMIC DNA]</scope>
    <source>
        <strain evidence="9">TB1705</strain>
        <tissue evidence="9">Leaf</tissue>
    </source>
</reference>
<dbReference type="InterPro" id="IPR015500">
    <property type="entry name" value="Peptidase_S8_subtilisin-rel"/>
</dbReference>
<evidence type="ECO:0000313" key="10">
    <source>
        <dbReference type="Proteomes" id="UP000541444"/>
    </source>
</evidence>
<sequence length="354" mass="38039">MLHVDTTRTIDFLSLNKAGGLWPASNYGPDAIIGVIDSRMWPEIASFRDDRMGEIPRRDETGHGTHTTSIATGNYVRGVSYFGYAKGTTRGVAPCARLVVCKLTWSRGGSLTSNVIVGMDQALADGDDIISISIGFRGALPYEDPVSIASFAAMEKGALVSSSTGNRGSDLMTVARNPWSLTVGAITIDRQLAGTLTLGNGKTIIRWSLFPGRNYRGILKPDVVAPGSQVLALWSPKVATDCVGRNNLFLSSNYNILSGTSMTCLHASRVAALLKGAHTDWSPTAIRSAMMITVNPLDNTNNPILDVEFSRPATGLDMGVGQINLNKALNPGLIYDVGVQEYVNYICSFNFTRE</sequence>
<dbReference type="PRINTS" id="PR00723">
    <property type="entry name" value="SUBTILISIN"/>
</dbReference>
<dbReference type="Pfam" id="PF00082">
    <property type="entry name" value="Peptidase_S8"/>
    <property type="match status" value="1"/>
</dbReference>
<dbReference type="InterPro" id="IPR045051">
    <property type="entry name" value="SBT"/>
</dbReference>
<dbReference type="PROSITE" id="PS51892">
    <property type="entry name" value="SUBTILASE"/>
    <property type="match status" value="1"/>
</dbReference>
<feature type="active site" description="Charge relay system" evidence="6 7">
    <location>
        <position position="63"/>
    </location>
</feature>
<keyword evidence="2 7" id="KW-0645">Protease</keyword>
<dbReference type="InterPro" id="IPR036852">
    <property type="entry name" value="Peptidase_S8/S53_dom_sf"/>
</dbReference>
<dbReference type="AlphaFoldDB" id="A0A7J7N7Y8"/>
<accession>A0A7J7N7Y8</accession>
<evidence type="ECO:0000259" key="8">
    <source>
        <dbReference type="Pfam" id="PF00082"/>
    </source>
</evidence>
<keyword evidence="3" id="KW-0732">Signal</keyword>
<dbReference type="OrthoDB" id="1925414at2759"/>
<comment type="caution">
    <text evidence="9">The sequence shown here is derived from an EMBL/GenBank/DDBJ whole genome shotgun (WGS) entry which is preliminary data.</text>
</comment>
<dbReference type="GO" id="GO:0004252">
    <property type="term" value="F:serine-type endopeptidase activity"/>
    <property type="evidence" value="ECO:0007669"/>
    <property type="project" value="UniProtKB-UniRule"/>
</dbReference>
<evidence type="ECO:0000256" key="7">
    <source>
        <dbReference type="PROSITE-ProRule" id="PRU01240"/>
    </source>
</evidence>
<gene>
    <name evidence="9" type="ORF">GIB67_025205</name>
</gene>
<keyword evidence="10" id="KW-1185">Reference proteome</keyword>
<dbReference type="Proteomes" id="UP000541444">
    <property type="component" value="Unassembled WGS sequence"/>
</dbReference>
<evidence type="ECO:0000313" key="9">
    <source>
        <dbReference type="EMBL" id="KAF6163341.1"/>
    </source>
</evidence>
<evidence type="ECO:0000256" key="6">
    <source>
        <dbReference type="PIRSR" id="PIRSR615500-1"/>
    </source>
</evidence>
<feature type="active site" description="Charge relay system" evidence="6 7">
    <location>
        <position position="37"/>
    </location>
</feature>
<evidence type="ECO:0000256" key="5">
    <source>
        <dbReference type="ARBA" id="ARBA00022825"/>
    </source>
</evidence>
<dbReference type="EMBL" id="JACGCM010000999">
    <property type="protein sequence ID" value="KAF6163341.1"/>
    <property type="molecule type" value="Genomic_DNA"/>
</dbReference>
<feature type="domain" description="Peptidase S8/S53" evidence="8">
    <location>
        <begin position="52"/>
        <end position="297"/>
    </location>
</feature>
<dbReference type="Gene3D" id="3.40.50.200">
    <property type="entry name" value="Peptidase S8/S53 domain"/>
    <property type="match status" value="1"/>
</dbReference>